<keyword evidence="2" id="KW-1185">Reference proteome</keyword>
<accession>A0AAD5MU36</accession>
<name>A0AAD5MU36_PARTN</name>
<comment type="caution">
    <text evidence="1">The sequence shown here is derived from an EMBL/GenBank/DDBJ whole genome shotgun (WGS) entry which is preliminary data.</text>
</comment>
<organism evidence="1 2">
    <name type="scientific">Parelaphostrongylus tenuis</name>
    <name type="common">Meningeal worm</name>
    <dbReference type="NCBI Taxonomy" id="148309"/>
    <lineage>
        <taxon>Eukaryota</taxon>
        <taxon>Metazoa</taxon>
        <taxon>Ecdysozoa</taxon>
        <taxon>Nematoda</taxon>
        <taxon>Chromadorea</taxon>
        <taxon>Rhabditida</taxon>
        <taxon>Rhabditina</taxon>
        <taxon>Rhabditomorpha</taxon>
        <taxon>Strongyloidea</taxon>
        <taxon>Metastrongylidae</taxon>
        <taxon>Parelaphostrongylus</taxon>
    </lineage>
</organism>
<proteinExistence type="predicted"/>
<dbReference type="Proteomes" id="UP001196413">
    <property type="component" value="Unassembled WGS sequence"/>
</dbReference>
<sequence length="56" mass="6507">MMVNIGERIFHRVGIDEINEVEGEGSTRLSAVGCWFQRFNGRVYDKLMKKYQALVN</sequence>
<dbReference type="EMBL" id="JAHQIW010004338">
    <property type="protein sequence ID" value="KAJ1362013.1"/>
    <property type="molecule type" value="Genomic_DNA"/>
</dbReference>
<evidence type="ECO:0000313" key="1">
    <source>
        <dbReference type="EMBL" id="KAJ1362013.1"/>
    </source>
</evidence>
<reference evidence="1" key="1">
    <citation type="submission" date="2021-06" db="EMBL/GenBank/DDBJ databases">
        <title>Parelaphostrongylus tenuis whole genome reference sequence.</title>
        <authorList>
            <person name="Garwood T.J."/>
            <person name="Larsen P.A."/>
            <person name="Fountain-Jones N.M."/>
            <person name="Garbe J.R."/>
            <person name="Macchietto M.G."/>
            <person name="Kania S.A."/>
            <person name="Gerhold R.W."/>
            <person name="Richards J.E."/>
            <person name="Wolf T.M."/>
        </authorList>
    </citation>
    <scope>NUCLEOTIDE SEQUENCE</scope>
    <source>
        <strain evidence="1">MNPRO001-30</strain>
        <tissue evidence="1">Meninges</tissue>
    </source>
</reference>
<dbReference type="AlphaFoldDB" id="A0AAD5MU36"/>
<protein>
    <submittedName>
        <fullName evidence="1">Uncharacterized protein</fullName>
    </submittedName>
</protein>
<gene>
    <name evidence="1" type="ORF">KIN20_021420</name>
</gene>
<evidence type="ECO:0000313" key="2">
    <source>
        <dbReference type="Proteomes" id="UP001196413"/>
    </source>
</evidence>